<keyword evidence="3" id="KW-1185">Reference proteome</keyword>
<accession>G0RY62</accession>
<reference evidence="2 3" key="1">
    <citation type="journal article" date="2011" name="Cell">
        <title>Insight into structure and assembly of the nuclear pore complex by utilizing the genome of a eukaryotic thermophile.</title>
        <authorList>
            <person name="Amlacher S."/>
            <person name="Sarges P."/>
            <person name="Flemming D."/>
            <person name="van Noort V."/>
            <person name="Kunze R."/>
            <person name="Devos D.P."/>
            <person name="Arumugam M."/>
            <person name="Bork P."/>
            <person name="Hurt E."/>
        </authorList>
    </citation>
    <scope>NUCLEOTIDE SEQUENCE [LARGE SCALE GENOMIC DNA]</scope>
    <source>
        <strain evidence="3">DSM 1495 / CBS 144.50 / IMI 039719</strain>
    </source>
</reference>
<dbReference type="eggNOG" id="ENOG502SZVT">
    <property type="taxonomic scope" value="Eukaryota"/>
</dbReference>
<dbReference type="OMA" id="PSWPRRE"/>
<dbReference type="Proteomes" id="UP000008066">
    <property type="component" value="Unassembled WGS sequence"/>
</dbReference>
<feature type="compositionally biased region" description="Low complexity" evidence="1">
    <location>
        <begin position="99"/>
        <end position="111"/>
    </location>
</feature>
<organism evidence="3">
    <name type="scientific">Chaetomium thermophilum (strain DSM 1495 / CBS 144.50 / IMI 039719)</name>
    <name type="common">Thermochaetoides thermophila</name>
    <dbReference type="NCBI Taxonomy" id="759272"/>
    <lineage>
        <taxon>Eukaryota</taxon>
        <taxon>Fungi</taxon>
        <taxon>Dikarya</taxon>
        <taxon>Ascomycota</taxon>
        <taxon>Pezizomycotina</taxon>
        <taxon>Sordariomycetes</taxon>
        <taxon>Sordariomycetidae</taxon>
        <taxon>Sordariales</taxon>
        <taxon>Chaetomiaceae</taxon>
        <taxon>Thermochaetoides</taxon>
    </lineage>
</organism>
<feature type="compositionally biased region" description="Basic residues" evidence="1">
    <location>
        <begin position="131"/>
        <end position="153"/>
    </location>
</feature>
<dbReference type="KEGG" id="cthr:CTHT_0005560"/>
<feature type="region of interest" description="Disordered" evidence="1">
    <location>
        <begin position="1"/>
        <end position="26"/>
    </location>
</feature>
<proteinExistence type="predicted"/>
<name>G0RY62_CHATD</name>
<dbReference type="AlphaFoldDB" id="G0RY62"/>
<feature type="region of interest" description="Disordered" evidence="1">
    <location>
        <begin position="131"/>
        <end position="166"/>
    </location>
</feature>
<evidence type="ECO:0000313" key="3">
    <source>
        <dbReference type="Proteomes" id="UP000008066"/>
    </source>
</evidence>
<gene>
    <name evidence="2" type="ORF">CTHT_0005560</name>
</gene>
<dbReference type="OrthoDB" id="5294241at2759"/>
<dbReference type="RefSeq" id="XP_006691090.1">
    <property type="nucleotide sequence ID" value="XM_006691027.1"/>
</dbReference>
<dbReference type="HOGENOM" id="CLU_119146_0_0_1"/>
<evidence type="ECO:0000256" key="1">
    <source>
        <dbReference type="SAM" id="MobiDB-lite"/>
    </source>
</evidence>
<sequence length="166" mass="18248">MYGSSYSSYSSSSSSTRSFFSPYSSPTTAVTTTIAIDIAPSPFSTQAPEASCAFPSWPRRSSLGGWDAPEDRPSCYFSDEELLEIDSFSEDDLSSHGGSPNQSPIPQQPQIDYEAAKRQVLRILALEQREQRRRAAMMGKKRRTSPSSKKSKGRTVSMMTPIAEAD</sequence>
<dbReference type="GeneID" id="18254594"/>
<evidence type="ECO:0000313" key="2">
    <source>
        <dbReference type="EMBL" id="EGS23848.1"/>
    </source>
</evidence>
<feature type="region of interest" description="Disordered" evidence="1">
    <location>
        <begin position="87"/>
        <end position="114"/>
    </location>
</feature>
<protein>
    <submittedName>
        <fullName evidence="2">Uncharacterized protein</fullName>
    </submittedName>
</protein>
<dbReference type="EMBL" id="GL988032">
    <property type="protein sequence ID" value="EGS23848.1"/>
    <property type="molecule type" value="Genomic_DNA"/>
</dbReference>